<dbReference type="Proteomes" id="UP000194127">
    <property type="component" value="Unassembled WGS sequence"/>
</dbReference>
<dbReference type="EMBL" id="KZ110596">
    <property type="protein sequence ID" value="OSX62910.1"/>
    <property type="molecule type" value="Genomic_DNA"/>
</dbReference>
<gene>
    <name evidence="2" type="ORF">POSPLADRAFT_1141337</name>
</gene>
<dbReference type="AlphaFoldDB" id="A0A1X6N314"/>
<feature type="compositionally biased region" description="Acidic residues" evidence="1">
    <location>
        <begin position="173"/>
        <end position="183"/>
    </location>
</feature>
<feature type="region of interest" description="Disordered" evidence="1">
    <location>
        <begin position="333"/>
        <end position="359"/>
    </location>
</feature>
<dbReference type="RefSeq" id="XP_024339704.1">
    <property type="nucleotide sequence ID" value="XM_024485289.1"/>
</dbReference>
<proteinExistence type="predicted"/>
<keyword evidence="3" id="KW-1185">Reference proteome</keyword>
<evidence type="ECO:0000313" key="3">
    <source>
        <dbReference type="Proteomes" id="UP000194127"/>
    </source>
</evidence>
<protein>
    <submittedName>
        <fullName evidence="2">Uncharacterized protein</fullName>
    </submittedName>
</protein>
<sequence>MLSVRIRATLCYAVDVVNASGETCVDHIPRCTAPLQQICRAGLGRKVTLTSHKLCVICHADYTCRDQSEIQLPHLAQLLSPLTLLGLPNHPHCIVDHTDLDGHSEPSKSIALHRSSTTPAGCTECSSHNDYYYFTMFRKPERKVTVNMHGPFIFVNPGDLQQFYAQMGRMVDDEKDSDDEEADIQNVKNEAPLPKQNDKKDKATGHCRIQQVTTDTNHIWLAKAFAKPKFMSIASQAAKTVPQRATAPKEPHTFPMPPHVQQAAPVQTAFYPIWKPPVSPPPKADNGAKSMHGDFQGWQYWPRPLLADGNFKEMKYEERHYWDGGERVQSARVEVRRPATMAAGTEDGRRSAWQQPPWK</sequence>
<name>A0A1X6N314_9APHY</name>
<feature type="region of interest" description="Disordered" evidence="1">
    <location>
        <begin position="171"/>
        <end position="205"/>
    </location>
</feature>
<reference evidence="2 3" key="1">
    <citation type="submission" date="2017-04" db="EMBL/GenBank/DDBJ databases">
        <title>Genome Sequence of the Model Brown-Rot Fungus Postia placenta SB12.</title>
        <authorList>
            <consortium name="DOE Joint Genome Institute"/>
            <person name="Gaskell J."/>
            <person name="Kersten P."/>
            <person name="Larrondo L.F."/>
            <person name="Canessa P."/>
            <person name="Martinez D."/>
            <person name="Hibbett D."/>
            <person name="Schmoll M."/>
            <person name="Kubicek C.P."/>
            <person name="Martinez A.T."/>
            <person name="Yadav J."/>
            <person name="Master E."/>
            <person name="Magnuson J.K."/>
            <person name="James T."/>
            <person name="Yaver D."/>
            <person name="Berka R."/>
            <person name="Labutti K."/>
            <person name="Lipzen A."/>
            <person name="Aerts A."/>
            <person name="Barry K."/>
            <person name="Henrissat B."/>
            <person name="Blanchette R."/>
            <person name="Grigoriev I."/>
            <person name="Cullen D."/>
        </authorList>
    </citation>
    <scope>NUCLEOTIDE SEQUENCE [LARGE SCALE GENOMIC DNA]</scope>
    <source>
        <strain evidence="2 3">MAD-698-R-SB12</strain>
    </source>
</reference>
<dbReference type="GeneID" id="36330238"/>
<dbReference type="OrthoDB" id="10322631at2759"/>
<accession>A0A1X6N314</accession>
<evidence type="ECO:0000313" key="2">
    <source>
        <dbReference type="EMBL" id="OSX62910.1"/>
    </source>
</evidence>
<organism evidence="2 3">
    <name type="scientific">Postia placenta MAD-698-R-SB12</name>
    <dbReference type="NCBI Taxonomy" id="670580"/>
    <lineage>
        <taxon>Eukaryota</taxon>
        <taxon>Fungi</taxon>
        <taxon>Dikarya</taxon>
        <taxon>Basidiomycota</taxon>
        <taxon>Agaricomycotina</taxon>
        <taxon>Agaricomycetes</taxon>
        <taxon>Polyporales</taxon>
        <taxon>Adustoporiaceae</taxon>
        <taxon>Rhodonia</taxon>
    </lineage>
</organism>
<evidence type="ECO:0000256" key="1">
    <source>
        <dbReference type="SAM" id="MobiDB-lite"/>
    </source>
</evidence>